<feature type="transmembrane region" description="Helical" evidence="1">
    <location>
        <begin position="18"/>
        <end position="37"/>
    </location>
</feature>
<protein>
    <submittedName>
        <fullName evidence="2">Uncharacterized protein</fullName>
    </submittedName>
</protein>
<accession>A0A2D2CZZ5</accession>
<organism evidence="2 3">
    <name type="scientific">Methylosinus trichosporium (strain ATCC 35070 / NCIMB 11131 / UNIQEM 75 / OB3b)</name>
    <dbReference type="NCBI Taxonomy" id="595536"/>
    <lineage>
        <taxon>Bacteria</taxon>
        <taxon>Pseudomonadati</taxon>
        <taxon>Pseudomonadota</taxon>
        <taxon>Alphaproteobacteria</taxon>
        <taxon>Hyphomicrobiales</taxon>
        <taxon>Methylocystaceae</taxon>
        <taxon>Methylosinus</taxon>
    </lineage>
</organism>
<dbReference type="RefSeq" id="WP_003609886.1">
    <property type="nucleotide sequence ID" value="NZ_ADVE02000001.1"/>
</dbReference>
<keyword evidence="1" id="KW-0472">Membrane</keyword>
<keyword evidence="3" id="KW-1185">Reference proteome</keyword>
<dbReference type="AlphaFoldDB" id="A0A2D2CZZ5"/>
<name>A0A2D2CZZ5_METT3</name>
<dbReference type="EMBL" id="CP023737">
    <property type="protein sequence ID" value="ATQ68328.1"/>
    <property type="molecule type" value="Genomic_DNA"/>
</dbReference>
<evidence type="ECO:0000313" key="3">
    <source>
        <dbReference type="Proteomes" id="UP000230709"/>
    </source>
</evidence>
<keyword evidence="1" id="KW-1133">Transmembrane helix</keyword>
<evidence type="ECO:0000313" key="2">
    <source>
        <dbReference type="EMBL" id="ATQ68328.1"/>
    </source>
</evidence>
<keyword evidence="1" id="KW-0812">Transmembrane</keyword>
<proteinExistence type="predicted"/>
<dbReference type="KEGG" id="mtw:CQW49_10885"/>
<gene>
    <name evidence="2" type="ORF">CQW49_10885</name>
</gene>
<sequence>MSAKEPIEEDITQTTASFALYSAYRLIVVVALAGIPLDESRLRDLETEALIDAAEVMEDMRPKASREAISSGLSVARELFEKYRSWRNSA</sequence>
<reference evidence="3" key="1">
    <citation type="submission" date="2017-10" db="EMBL/GenBank/DDBJ databases">
        <title>Completed PacBio SMRT sequence of Methylosinus trichosporium OB3b reveals presence of a third large plasmid.</title>
        <authorList>
            <person name="Charles T.C."/>
            <person name="Lynch M.D.J."/>
            <person name="Heil J.R."/>
            <person name="Cheng J."/>
        </authorList>
    </citation>
    <scope>NUCLEOTIDE SEQUENCE [LARGE SCALE GENOMIC DNA]</scope>
    <source>
        <strain evidence="3">OB3b</strain>
    </source>
</reference>
<evidence type="ECO:0000256" key="1">
    <source>
        <dbReference type="SAM" id="Phobius"/>
    </source>
</evidence>
<dbReference type="Proteomes" id="UP000230709">
    <property type="component" value="Chromosome"/>
</dbReference>